<keyword evidence="3" id="KW-1185">Reference proteome</keyword>
<reference evidence="2 3" key="1">
    <citation type="submission" date="2020-07" db="EMBL/GenBank/DDBJ databases">
        <title>Sequencing the genomes of 1000 actinobacteria strains.</title>
        <authorList>
            <person name="Klenk H.-P."/>
        </authorList>
    </citation>
    <scope>NUCLEOTIDE SEQUENCE [LARGE SCALE GENOMIC DNA]</scope>
    <source>
        <strain evidence="2 3">DSM 44749</strain>
    </source>
</reference>
<evidence type="ECO:0000313" key="2">
    <source>
        <dbReference type="EMBL" id="NYG00879.1"/>
    </source>
</evidence>
<feature type="compositionally biased region" description="Low complexity" evidence="1">
    <location>
        <begin position="88"/>
        <end position="97"/>
    </location>
</feature>
<dbReference type="AlphaFoldDB" id="A0A852VXL1"/>
<evidence type="ECO:0000313" key="3">
    <source>
        <dbReference type="Proteomes" id="UP000549695"/>
    </source>
</evidence>
<evidence type="ECO:0000256" key="1">
    <source>
        <dbReference type="SAM" id="MobiDB-lite"/>
    </source>
</evidence>
<sequence length="136" mass="13991">MSDDDPAGADLTSPRAPSFVARLAPFVAWLATGSLDESTRRTHRQVIEAFLNWCHADPGPCAGVAAVTSSTSPRPRPIGPNGCGPGSTAGTSTAPSSRGLGLSKRDEHLMLLVPLTVEPGIPPVLHPFGVTVDSGV</sequence>
<gene>
    <name evidence="2" type="ORF">HDA37_001164</name>
</gene>
<protein>
    <submittedName>
        <fullName evidence="2">Uncharacterized protein</fullName>
    </submittedName>
</protein>
<name>A0A852VXL1_PSEA5</name>
<proteinExistence type="predicted"/>
<dbReference type="EMBL" id="JACCCZ010000001">
    <property type="protein sequence ID" value="NYG00879.1"/>
    <property type="molecule type" value="Genomic_DNA"/>
</dbReference>
<dbReference type="Proteomes" id="UP000549695">
    <property type="component" value="Unassembled WGS sequence"/>
</dbReference>
<feature type="region of interest" description="Disordered" evidence="1">
    <location>
        <begin position="66"/>
        <end position="101"/>
    </location>
</feature>
<dbReference type="RefSeq" id="WP_179760483.1">
    <property type="nucleotide sequence ID" value="NZ_BAAAJZ010000008.1"/>
</dbReference>
<organism evidence="2 3">
    <name type="scientific">Pseudonocardia alni</name>
    <name type="common">Amycolata alni</name>
    <dbReference type="NCBI Taxonomy" id="33907"/>
    <lineage>
        <taxon>Bacteria</taxon>
        <taxon>Bacillati</taxon>
        <taxon>Actinomycetota</taxon>
        <taxon>Actinomycetes</taxon>
        <taxon>Pseudonocardiales</taxon>
        <taxon>Pseudonocardiaceae</taxon>
        <taxon>Pseudonocardia</taxon>
    </lineage>
</organism>
<comment type="caution">
    <text evidence="2">The sequence shown here is derived from an EMBL/GenBank/DDBJ whole genome shotgun (WGS) entry which is preliminary data.</text>
</comment>
<dbReference type="GeneID" id="98050973"/>
<accession>A0A852VXL1</accession>